<reference evidence="2" key="1">
    <citation type="submission" date="2018-06" db="EMBL/GenBank/DDBJ databases">
        <title>Complete genome sequences of Mycoplasma anatis, M. anseris and M. cloacale type strains.</title>
        <authorList>
            <person name="Grozner D."/>
            <person name="Forro B."/>
            <person name="Sulyok K.M."/>
            <person name="Marton S."/>
            <person name="Kreizinger Z."/>
            <person name="Banyai K."/>
            <person name="Gyuranecz M."/>
        </authorList>
    </citation>
    <scope>NUCLEOTIDE SEQUENCE [LARGE SCALE GENOMIC DNA]</scope>
    <source>
        <strain evidence="2">NCTC 10199</strain>
    </source>
</reference>
<name>A0A2Z4LLH8_9BACT</name>
<dbReference type="GO" id="GO:0003723">
    <property type="term" value="F:RNA binding"/>
    <property type="evidence" value="ECO:0007669"/>
    <property type="project" value="InterPro"/>
</dbReference>
<dbReference type="Gene3D" id="3.10.290.10">
    <property type="entry name" value="RNA-binding S4 domain"/>
    <property type="match status" value="1"/>
</dbReference>
<dbReference type="AlphaFoldDB" id="A0A2Z4LLH8"/>
<dbReference type="OrthoDB" id="384916at2"/>
<dbReference type="PROSITE" id="PS50889">
    <property type="entry name" value="S4"/>
    <property type="match status" value="1"/>
</dbReference>
<keyword evidence="2" id="KW-1185">Reference proteome</keyword>
<accession>A0A2Z4LLH8</accession>
<dbReference type="Proteomes" id="UP000249865">
    <property type="component" value="Chromosome"/>
</dbReference>
<dbReference type="Pfam" id="PF13275">
    <property type="entry name" value="S4_2"/>
    <property type="match status" value="1"/>
</dbReference>
<evidence type="ECO:0000313" key="1">
    <source>
        <dbReference type="EMBL" id="AWX42621.1"/>
    </source>
</evidence>
<dbReference type="RefSeq" id="WP_029330036.1">
    <property type="nucleotide sequence ID" value="NZ_CP030103.1"/>
</dbReference>
<gene>
    <name evidence="1" type="ORF">DK849_00785</name>
</gene>
<proteinExistence type="predicted"/>
<evidence type="ECO:0000313" key="2">
    <source>
        <dbReference type="Proteomes" id="UP000249865"/>
    </source>
</evidence>
<sequence length="69" mass="7963">MEVKIFGEYITVTQFLKKLDLIPTGGKSKFFVMKHKITINNREIDTRNSKIKIGDTVSIDDQIYKITSL</sequence>
<dbReference type="EMBL" id="CP030103">
    <property type="protein sequence ID" value="AWX42621.1"/>
    <property type="molecule type" value="Genomic_DNA"/>
</dbReference>
<dbReference type="KEGG" id="mclo:DK849_00785"/>
<organism evidence="1 2">
    <name type="scientific">Metamycoplasma cloacale</name>
    <dbReference type="NCBI Taxonomy" id="92401"/>
    <lineage>
        <taxon>Bacteria</taxon>
        <taxon>Bacillati</taxon>
        <taxon>Mycoplasmatota</taxon>
        <taxon>Mycoplasmoidales</taxon>
        <taxon>Metamycoplasmataceae</taxon>
        <taxon>Metamycoplasma</taxon>
    </lineage>
</organism>
<dbReference type="InterPro" id="IPR036986">
    <property type="entry name" value="S4_RNA-bd_sf"/>
</dbReference>
<dbReference type="SUPFAM" id="SSF55174">
    <property type="entry name" value="Alpha-L RNA-binding motif"/>
    <property type="match status" value="1"/>
</dbReference>
<protein>
    <submittedName>
        <fullName evidence="1">RNA-binding S4 domain-containing protein</fullName>
    </submittedName>
</protein>